<evidence type="ECO:0000256" key="10">
    <source>
        <dbReference type="ARBA" id="ARBA00023152"/>
    </source>
</evidence>
<dbReference type="InterPro" id="IPR001697">
    <property type="entry name" value="Pyr_Knase"/>
</dbReference>
<evidence type="ECO:0000256" key="3">
    <source>
        <dbReference type="ARBA" id="ARBA00012142"/>
    </source>
</evidence>
<evidence type="ECO:0000256" key="7">
    <source>
        <dbReference type="ARBA" id="ARBA00022777"/>
    </source>
</evidence>
<dbReference type="Proteomes" id="UP001597342">
    <property type="component" value="Unassembled WGS sequence"/>
</dbReference>
<dbReference type="RefSeq" id="WP_379830500.1">
    <property type="nucleotide sequence ID" value="NZ_JBHUHU010000003.1"/>
</dbReference>
<keyword evidence="8" id="KW-0067">ATP-binding</keyword>
<evidence type="ECO:0000256" key="1">
    <source>
        <dbReference type="ARBA" id="ARBA00004997"/>
    </source>
</evidence>
<evidence type="ECO:0000259" key="12">
    <source>
        <dbReference type="Pfam" id="PF00224"/>
    </source>
</evidence>
<dbReference type="InterPro" id="IPR015806">
    <property type="entry name" value="Pyrv_Knase_insert_dom_sf"/>
</dbReference>
<dbReference type="EMBL" id="JBHUHU010000003">
    <property type="protein sequence ID" value="MFD2099745.1"/>
    <property type="molecule type" value="Genomic_DNA"/>
</dbReference>
<dbReference type="SUPFAM" id="SSF50800">
    <property type="entry name" value="PK beta-barrel domain-like"/>
    <property type="match status" value="1"/>
</dbReference>
<feature type="domain" description="Pyruvate kinase barrel" evidence="12">
    <location>
        <begin position="360"/>
        <end position="568"/>
    </location>
</feature>
<evidence type="ECO:0000256" key="9">
    <source>
        <dbReference type="ARBA" id="ARBA00022842"/>
    </source>
</evidence>
<dbReference type="GO" id="GO:0016301">
    <property type="term" value="F:kinase activity"/>
    <property type="evidence" value="ECO:0007669"/>
    <property type="project" value="UniProtKB-KW"/>
</dbReference>
<dbReference type="InterPro" id="IPR040442">
    <property type="entry name" value="Pyrv_kinase-like_dom_sf"/>
</dbReference>
<keyword evidence="4" id="KW-0808">Transferase</keyword>
<gene>
    <name evidence="13" type="ORF">ACFSJE_08185</name>
</gene>
<feature type="domain" description="Pyruvate kinase barrel" evidence="12">
    <location>
        <begin position="131"/>
        <end position="292"/>
    </location>
</feature>
<dbReference type="Gene3D" id="2.40.33.10">
    <property type="entry name" value="PK beta-barrel domain-like"/>
    <property type="match status" value="2"/>
</dbReference>
<dbReference type="NCBIfam" id="NF011314">
    <property type="entry name" value="PRK14725.1"/>
    <property type="match status" value="1"/>
</dbReference>
<name>A0ABW4XY02_9FLAO</name>
<dbReference type="SUPFAM" id="SSF51621">
    <property type="entry name" value="Phosphoenolpyruvate/pyruvate domain"/>
    <property type="match status" value="1"/>
</dbReference>
<keyword evidence="14" id="KW-1185">Reference proteome</keyword>
<evidence type="ECO:0000313" key="14">
    <source>
        <dbReference type="Proteomes" id="UP001597342"/>
    </source>
</evidence>
<proteinExistence type="inferred from homology"/>
<keyword evidence="10" id="KW-0324">Glycolysis</keyword>
<dbReference type="InterPro" id="IPR015793">
    <property type="entry name" value="Pyrv_Knase_brl"/>
</dbReference>
<evidence type="ECO:0000256" key="5">
    <source>
        <dbReference type="ARBA" id="ARBA00022723"/>
    </source>
</evidence>
<dbReference type="InterPro" id="IPR015813">
    <property type="entry name" value="Pyrv/PenolPyrv_kinase-like_dom"/>
</dbReference>
<evidence type="ECO:0000313" key="13">
    <source>
        <dbReference type="EMBL" id="MFD2099745.1"/>
    </source>
</evidence>
<dbReference type="EC" id="2.7.1.40" evidence="3"/>
<evidence type="ECO:0000256" key="8">
    <source>
        <dbReference type="ARBA" id="ARBA00022840"/>
    </source>
</evidence>
<keyword evidence="5" id="KW-0479">Metal-binding</keyword>
<evidence type="ECO:0000256" key="6">
    <source>
        <dbReference type="ARBA" id="ARBA00022741"/>
    </source>
</evidence>
<evidence type="ECO:0000256" key="11">
    <source>
        <dbReference type="ARBA" id="ARBA00023317"/>
    </source>
</evidence>
<reference evidence="14" key="1">
    <citation type="journal article" date="2019" name="Int. J. Syst. Evol. Microbiol.">
        <title>The Global Catalogue of Microorganisms (GCM) 10K type strain sequencing project: providing services to taxonomists for standard genome sequencing and annotation.</title>
        <authorList>
            <consortium name="The Broad Institute Genomics Platform"/>
            <consortium name="The Broad Institute Genome Sequencing Center for Infectious Disease"/>
            <person name="Wu L."/>
            <person name="Ma J."/>
        </authorList>
    </citation>
    <scope>NUCLEOTIDE SEQUENCE [LARGE SCALE GENOMIC DNA]</scope>
    <source>
        <strain evidence="14">JCM 3389</strain>
    </source>
</reference>
<sequence>MATTPDQLTKIAVQIDEILDRVAQHEKENVPLLHKVYPTYRESAQNLLHYAAFRSFDAREMQKGLKRLGFTRLANAEGNILGSLINLKKVVNSLQGTPLELEGEGVLSIGEGKQLLKKHTAQLLGDNKKGRRVHIMVTQPTESAYDYEKVLAMVQNGMDCARVNCAHDGPEVWEAIIKNVRKAAKECGTEVKIAMDLAGPKVRTGAIQSGPKVKKFKPKRDEFGKVTAAAKIELVPKSKEFLTESQIPVDAHWLKKLVVGDRLRTKDIRGKDRKLKIVHTQEDKVALNCNKTLYVEMGTVLEHPDIGVAKVGELPRIQKGILLRVGDTLIVSGNEAEGVLPKFDSNKKLMVPARIPCIPSHIVSKAKMGAPILFDDGKIEGVIKSIADDFFEVKITKAKEGGSLLKAEKGINLPTLDLGMDGLTAKDKQDLKFVAKHADIVNCSYVNTEEDVIGLLNELEALGVKDSLGIILKIETNTAYKNLIGILLAAMQTKLLGVMIARGDLALEVGWKKMGMVQEGILSFSSAAHIPVVWATQVLEGLAKKGVPSRSEITDITSSIQAECVMLNKGPHINEAIQLLDDILSNMETSHEKKEVMLPKMEWL</sequence>
<evidence type="ECO:0000256" key="2">
    <source>
        <dbReference type="ARBA" id="ARBA00008663"/>
    </source>
</evidence>
<organism evidence="13 14">
    <name type="scientific">Flagellimonas iocasae</name>
    <dbReference type="NCBI Taxonomy" id="2055905"/>
    <lineage>
        <taxon>Bacteria</taxon>
        <taxon>Pseudomonadati</taxon>
        <taxon>Bacteroidota</taxon>
        <taxon>Flavobacteriia</taxon>
        <taxon>Flavobacteriales</taxon>
        <taxon>Flavobacteriaceae</taxon>
        <taxon>Flagellimonas</taxon>
    </lineage>
</organism>
<dbReference type="Gene3D" id="3.20.20.60">
    <property type="entry name" value="Phosphoenolpyruvate-binding domains"/>
    <property type="match status" value="2"/>
</dbReference>
<protein>
    <recommendedName>
        <fullName evidence="3">pyruvate kinase</fullName>
        <ecNumber evidence="3">2.7.1.40</ecNumber>
    </recommendedName>
</protein>
<comment type="similarity">
    <text evidence="2">Belongs to the pyruvate kinase family.</text>
</comment>
<comment type="caution">
    <text evidence="13">The sequence shown here is derived from an EMBL/GenBank/DDBJ whole genome shotgun (WGS) entry which is preliminary data.</text>
</comment>
<comment type="pathway">
    <text evidence="1">Carbohydrate degradation; glycolysis; pyruvate from D-glyceraldehyde 3-phosphate: step 5/5.</text>
</comment>
<evidence type="ECO:0000256" key="4">
    <source>
        <dbReference type="ARBA" id="ARBA00022679"/>
    </source>
</evidence>
<dbReference type="InterPro" id="IPR011037">
    <property type="entry name" value="Pyrv_Knase-like_insert_dom_sf"/>
</dbReference>
<dbReference type="Pfam" id="PF00224">
    <property type="entry name" value="PK"/>
    <property type="match status" value="2"/>
</dbReference>
<accession>A0ABW4XY02</accession>
<keyword evidence="9" id="KW-0460">Magnesium</keyword>
<keyword evidence="6" id="KW-0547">Nucleotide-binding</keyword>
<keyword evidence="11 13" id="KW-0670">Pyruvate</keyword>
<dbReference type="PANTHER" id="PTHR11817">
    <property type="entry name" value="PYRUVATE KINASE"/>
    <property type="match status" value="1"/>
</dbReference>
<keyword evidence="7 13" id="KW-0418">Kinase</keyword>